<name>A0ACB8V3T9_9EURO</name>
<gene>
    <name evidence="1" type="ORF">LOY88_000916</name>
</gene>
<organism evidence="1">
    <name type="scientific">Ophidiomyces ophidiicola</name>
    <dbReference type="NCBI Taxonomy" id="1387563"/>
    <lineage>
        <taxon>Eukaryota</taxon>
        <taxon>Fungi</taxon>
        <taxon>Dikarya</taxon>
        <taxon>Ascomycota</taxon>
        <taxon>Pezizomycotina</taxon>
        <taxon>Eurotiomycetes</taxon>
        <taxon>Eurotiomycetidae</taxon>
        <taxon>Onygenales</taxon>
        <taxon>Onygenaceae</taxon>
        <taxon>Ophidiomyces</taxon>
    </lineage>
</organism>
<proteinExistence type="predicted"/>
<accession>A0ACB8V3T9</accession>
<reference evidence="1" key="1">
    <citation type="journal article" date="2022" name="bioRxiv">
        <title>Population genetic analysis of Ophidiomyces ophidiicola, the causative agent of snake fungal disease, indicates recent introductions to the USA.</title>
        <authorList>
            <person name="Ladner J.T."/>
            <person name="Palmer J.M."/>
            <person name="Ettinger C.L."/>
            <person name="Stajich J.E."/>
            <person name="Farrell T.M."/>
            <person name="Glorioso B.M."/>
            <person name="Lawson B."/>
            <person name="Price S.J."/>
            <person name="Stengle A.G."/>
            <person name="Grear D.A."/>
            <person name="Lorch J.M."/>
        </authorList>
    </citation>
    <scope>NUCLEOTIDE SEQUENCE</scope>
    <source>
        <strain evidence="1">NWHC 24266-5</strain>
    </source>
</reference>
<dbReference type="EMBL" id="JALBCA010000009">
    <property type="protein sequence ID" value="KAI2391931.1"/>
    <property type="molecule type" value="Genomic_DNA"/>
</dbReference>
<protein>
    <submittedName>
        <fullName evidence="1">Uncharacterized protein</fullName>
    </submittedName>
</protein>
<sequence>MPPRINLLTAIRRTRPPTTVHSGSPLRVRDSISGGPDSTFNTIAIVRIWPCQRRLNSTSSKGPLTDVVEDEAKGPNQDQLPHVSEEAAQTARILEGKKCGEVGGPELEQGTPVEEIFKRDKEALKTMPKVLRDQISSANNGGGSSRSFSTHARLGQQDRQIAPAGHGDSSVVFNMFKAANEGQESVVQKEDGEEEEELIKFRLGKSYKLRYRYDGVMNLFTKLIMKHGKLSLAQKHMGLVLDHLRTAPPPAINPTRGLIESPPSPQLPLYPLVYLRKTVDSVAPLFKVVQLKGIMGGGMSLPIPRALNKRQRRRIAINWIIEASMKRKDSKFSTRLSNELVAVAEGRSAVWEKRNQIHKQAVAARANIRSGARRR</sequence>
<evidence type="ECO:0000313" key="1">
    <source>
        <dbReference type="EMBL" id="KAI2391931.1"/>
    </source>
</evidence>
<comment type="caution">
    <text evidence="1">The sequence shown here is derived from an EMBL/GenBank/DDBJ whole genome shotgun (WGS) entry which is preliminary data.</text>
</comment>